<dbReference type="Pfam" id="PF18931">
    <property type="entry name" value="DUF5680"/>
    <property type="match status" value="1"/>
</dbReference>
<dbReference type="EMBL" id="FQZS01000023">
    <property type="protein sequence ID" value="SHJ25484.1"/>
    <property type="molecule type" value="Genomic_DNA"/>
</dbReference>
<sequence>MKTMNCTELALKEFLVRAKINTYAGDGILSASSRPNSKDLHYGEGDLLYIDSYFGSADFIGEEVVFENQKPIWGMNYYGKMLVDEVLPGFSKCLKSSLKAVPVENPFRGPALFEQDGFVYKCSWQGDISEFNGNEAIYFDGIEIYRLSFHGGYIK</sequence>
<name>A0A1M6HTN6_9FIRM</name>
<dbReference type="AlphaFoldDB" id="A0A1M6HTN6"/>
<evidence type="ECO:0000259" key="1">
    <source>
        <dbReference type="Pfam" id="PF18931"/>
    </source>
</evidence>
<reference evidence="2 3" key="1">
    <citation type="submission" date="2016-11" db="EMBL/GenBank/DDBJ databases">
        <authorList>
            <person name="Jaros S."/>
            <person name="Januszkiewicz K."/>
            <person name="Wedrychowicz H."/>
        </authorList>
    </citation>
    <scope>NUCLEOTIDE SEQUENCE [LARGE SCALE GENOMIC DNA]</scope>
    <source>
        <strain evidence="2 3">DSM 19022</strain>
    </source>
</reference>
<evidence type="ECO:0000313" key="3">
    <source>
        <dbReference type="Proteomes" id="UP000184442"/>
    </source>
</evidence>
<evidence type="ECO:0000313" key="2">
    <source>
        <dbReference type="EMBL" id="SHJ25484.1"/>
    </source>
</evidence>
<dbReference type="STRING" id="1122184.SAMN02745176_02931"/>
<feature type="domain" description="DUF5680" evidence="1">
    <location>
        <begin position="51"/>
        <end position="154"/>
    </location>
</feature>
<keyword evidence="3" id="KW-1185">Reference proteome</keyword>
<protein>
    <recommendedName>
        <fullName evidence="1">DUF5680 domain-containing protein</fullName>
    </recommendedName>
</protein>
<proteinExistence type="predicted"/>
<accession>A0A1M6HTN6</accession>
<organism evidence="2 3">
    <name type="scientific">Lutispora thermophila DSM 19022</name>
    <dbReference type="NCBI Taxonomy" id="1122184"/>
    <lineage>
        <taxon>Bacteria</taxon>
        <taxon>Bacillati</taxon>
        <taxon>Bacillota</taxon>
        <taxon>Clostridia</taxon>
        <taxon>Lutisporales</taxon>
        <taxon>Lutisporaceae</taxon>
        <taxon>Lutispora</taxon>
    </lineage>
</organism>
<dbReference type="InterPro" id="IPR043735">
    <property type="entry name" value="DUF5680"/>
</dbReference>
<gene>
    <name evidence="2" type="ORF">SAMN02745176_02931</name>
</gene>
<dbReference type="Proteomes" id="UP000184442">
    <property type="component" value="Unassembled WGS sequence"/>
</dbReference>